<dbReference type="Proteomes" id="UP001172386">
    <property type="component" value="Unassembled WGS sequence"/>
</dbReference>
<proteinExistence type="predicted"/>
<sequence>MYGSWTQQVRVLANSDKTLQAAWVGKSPKRSRDGTSPTAMSALTVQLAVPQLEDNEKRVRYALARDQILDQEIECIEAYEIG</sequence>
<keyword evidence="2" id="KW-1185">Reference proteome</keyword>
<evidence type="ECO:0000313" key="1">
    <source>
        <dbReference type="EMBL" id="KAJ9650881.1"/>
    </source>
</evidence>
<evidence type="ECO:0000313" key="2">
    <source>
        <dbReference type="Proteomes" id="UP001172386"/>
    </source>
</evidence>
<dbReference type="EMBL" id="JAPDRQ010000299">
    <property type="protein sequence ID" value="KAJ9650881.1"/>
    <property type="molecule type" value="Genomic_DNA"/>
</dbReference>
<protein>
    <submittedName>
        <fullName evidence="1">Uncharacterized protein</fullName>
    </submittedName>
</protein>
<gene>
    <name evidence="1" type="ORF">H2198_009821</name>
</gene>
<reference evidence="1" key="1">
    <citation type="submission" date="2022-10" db="EMBL/GenBank/DDBJ databases">
        <title>Culturing micro-colonial fungi from biological soil crusts in the Mojave desert and describing Neophaeococcomyces mojavensis, and introducing the new genera and species Taxawa tesnikishii.</title>
        <authorList>
            <person name="Kurbessoian T."/>
            <person name="Stajich J.E."/>
        </authorList>
    </citation>
    <scope>NUCLEOTIDE SEQUENCE</scope>
    <source>
        <strain evidence="1">JES_112</strain>
    </source>
</reference>
<comment type="caution">
    <text evidence="1">The sequence shown here is derived from an EMBL/GenBank/DDBJ whole genome shotgun (WGS) entry which is preliminary data.</text>
</comment>
<name>A0ACC2ZTL9_9EURO</name>
<accession>A0ACC2ZTL9</accession>
<organism evidence="1 2">
    <name type="scientific">Neophaeococcomyces mojaviensis</name>
    <dbReference type="NCBI Taxonomy" id="3383035"/>
    <lineage>
        <taxon>Eukaryota</taxon>
        <taxon>Fungi</taxon>
        <taxon>Dikarya</taxon>
        <taxon>Ascomycota</taxon>
        <taxon>Pezizomycotina</taxon>
        <taxon>Eurotiomycetes</taxon>
        <taxon>Chaetothyriomycetidae</taxon>
        <taxon>Chaetothyriales</taxon>
        <taxon>Chaetothyriales incertae sedis</taxon>
        <taxon>Neophaeococcomyces</taxon>
    </lineage>
</organism>